<dbReference type="Pfam" id="PF08149">
    <property type="entry name" value="BING4CT"/>
    <property type="match status" value="1"/>
</dbReference>
<feature type="region of interest" description="Disordered" evidence="7">
    <location>
        <begin position="587"/>
        <end position="613"/>
    </location>
</feature>
<keyword evidence="2" id="KW-0698">rRNA processing</keyword>
<dbReference type="InterPro" id="IPR001680">
    <property type="entry name" value="WD40_rpt"/>
</dbReference>
<dbReference type="AlphaFoldDB" id="A0A1B6EN60"/>
<dbReference type="GO" id="GO:0032040">
    <property type="term" value="C:small-subunit processome"/>
    <property type="evidence" value="ECO:0007669"/>
    <property type="project" value="TreeGrafter"/>
</dbReference>
<gene>
    <name evidence="9" type="ORF">g.13741</name>
</gene>
<dbReference type="GO" id="GO:0000462">
    <property type="term" value="P:maturation of SSU-rRNA from tricistronic rRNA transcript (SSU-rRNA, 5.8S rRNA, LSU-rRNA)"/>
    <property type="evidence" value="ECO:0007669"/>
    <property type="project" value="TreeGrafter"/>
</dbReference>
<feature type="repeat" description="WD" evidence="6">
    <location>
        <begin position="353"/>
        <end position="387"/>
    </location>
</feature>
<dbReference type="GO" id="GO:0030686">
    <property type="term" value="C:90S preribosome"/>
    <property type="evidence" value="ECO:0007669"/>
    <property type="project" value="TreeGrafter"/>
</dbReference>
<dbReference type="PANTHER" id="PTHR14085:SF3">
    <property type="entry name" value="WD REPEAT-CONTAINING PROTEIN 46"/>
    <property type="match status" value="1"/>
</dbReference>
<evidence type="ECO:0000256" key="7">
    <source>
        <dbReference type="SAM" id="MobiDB-lite"/>
    </source>
</evidence>
<keyword evidence="5" id="KW-0539">Nucleus</keyword>
<reference evidence="9" key="1">
    <citation type="submission" date="2015-11" db="EMBL/GenBank/DDBJ databases">
        <title>De novo transcriptome assembly of four potential Pierce s Disease insect vectors from Arizona vineyards.</title>
        <authorList>
            <person name="Tassone E.E."/>
        </authorList>
    </citation>
    <scope>NUCLEOTIDE SEQUENCE</scope>
</reference>
<dbReference type="Pfam" id="PF00400">
    <property type="entry name" value="WD40"/>
    <property type="match status" value="1"/>
</dbReference>
<dbReference type="PANTHER" id="PTHR14085">
    <property type="entry name" value="WD-REPEAT PROTEIN BING4"/>
    <property type="match status" value="1"/>
</dbReference>
<feature type="compositionally biased region" description="Basic residues" evidence="7">
    <location>
        <begin position="12"/>
        <end position="23"/>
    </location>
</feature>
<comment type="subcellular location">
    <subcellularLocation>
        <location evidence="1">Nucleus</location>
        <location evidence="1">Nucleolus</location>
    </subcellularLocation>
</comment>
<dbReference type="InterPro" id="IPR012952">
    <property type="entry name" value="BING4_C_dom"/>
</dbReference>
<dbReference type="FunFam" id="2.130.10.10:FF:000378">
    <property type="entry name" value="U3 small nucleolar RNA-associated protein 7"/>
    <property type="match status" value="1"/>
</dbReference>
<evidence type="ECO:0000259" key="8">
    <source>
        <dbReference type="SMART" id="SM01033"/>
    </source>
</evidence>
<evidence type="ECO:0000256" key="2">
    <source>
        <dbReference type="ARBA" id="ARBA00022552"/>
    </source>
</evidence>
<evidence type="ECO:0000313" key="9">
    <source>
        <dbReference type="EMBL" id="JAS39358.1"/>
    </source>
</evidence>
<dbReference type="InterPro" id="IPR015943">
    <property type="entry name" value="WD40/YVTN_repeat-like_dom_sf"/>
</dbReference>
<keyword evidence="3 6" id="KW-0853">WD repeat</keyword>
<evidence type="ECO:0000256" key="6">
    <source>
        <dbReference type="PROSITE-ProRule" id="PRU00221"/>
    </source>
</evidence>
<dbReference type="EMBL" id="GECZ01030411">
    <property type="protein sequence ID" value="JAS39358.1"/>
    <property type="molecule type" value="Transcribed_RNA"/>
</dbReference>
<accession>A0A1B6EN60</accession>
<evidence type="ECO:0000256" key="5">
    <source>
        <dbReference type="ARBA" id="ARBA00023242"/>
    </source>
</evidence>
<sequence length="613" mass="70085">MAKSKPFQSKNNKVKLGKKRNKNIRSELKNEGKEKNKYKSNQKAIEKNLQNFKHVVKTANLDYKKIKCFKPQISIPELENKSAETNQYNKDTSKGLQNDKVPVPEHVMKKFSRGEGVKGTGIKTNFEKIKVLKNEKIITWASEQAARTTILLTENSGFIEPDENEVTRQYTQEQISQNVDITSAAKKFELKLEFGPYRMNYTKNGRFLLLGGRKGHVAAFDWVTKKLMCETNVMEEVFDVQWLHQETMFAVAQKDWVYMYDNQGVELHCIKALNKVIRMEFLPYHFLLSTGNENGFLGWLDTSIGKMVSHFNSKQGRLKVMTQNPSNAIICLGHTNGTVTMWSPTVRDPLVKMLCHKQPISSIAVNNTGQYMVTASVDRSIKVWDVRRMAGPLQDYRMYSVTSNVAFSQRDLVATSSGNIVEIYNDFCTEGEKVKRPYLRQKLYKAVENLQFCPFEDVLGVGSYNGFTSLLVPGSGEPNFDAFEANPFQSKSQRREAEVKALLEKIQPEMITLDPTTITEVDIPSLKDKLEAKRSLLFVKPPKIDFTPRKKAKRHGKTVQMARTKKIMKEEQKKEFIRAMKAANVVKEEETSNVSSKNVLDRFKPNPKKKSVP</sequence>
<feature type="compositionally biased region" description="Polar residues" evidence="7">
    <location>
        <begin position="1"/>
        <end position="11"/>
    </location>
</feature>
<dbReference type="SMART" id="SM01033">
    <property type="entry name" value="BING4CT"/>
    <property type="match status" value="1"/>
</dbReference>
<keyword evidence="4" id="KW-0677">Repeat</keyword>
<protein>
    <recommendedName>
        <fullName evidence="8">BING4 C-terminal domain-containing protein</fullName>
    </recommendedName>
</protein>
<organism evidence="9">
    <name type="scientific">Cuerna arida</name>
    <dbReference type="NCBI Taxonomy" id="1464854"/>
    <lineage>
        <taxon>Eukaryota</taxon>
        <taxon>Metazoa</taxon>
        <taxon>Ecdysozoa</taxon>
        <taxon>Arthropoda</taxon>
        <taxon>Hexapoda</taxon>
        <taxon>Insecta</taxon>
        <taxon>Pterygota</taxon>
        <taxon>Neoptera</taxon>
        <taxon>Paraneoptera</taxon>
        <taxon>Hemiptera</taxon>
        <taxon>Auchenorrhyncha</taxon>
        <taxon>Membracoidea</taxon>
        <taxon>Cicadellidae</taxon>
        <taxon>Cicadellinae</taxon>
        <taxon>Proconiini</taxon>
        <taxon>Cuerna</taxon>
    </lineage>
</organism>
<feature type="compositionally biased region" description="Basic and acidic residues" evidence="7">
    <location>
        <begin position="24"/>
        <end position="37"/>
    </location>
</feature>
<dbReference type="InterPro" id="IPR019775">
    <property type="entry name" value="WD40_repeat_CS"/>
</dbReference>
<dbReference type="SMART" id="SM00320">
    <property type="entry name" value="WD40"/>
    <property type="match status" value="3"/>
</dbReference>
<feature type="region of interest" description="Disordered" evidence="7">
    <location>
        <begin position="1"/>
        <end position="40"/>
    </location>
</feature>
<feature type="domain" description="BING4 C-terminal" evidence="8">
    <location>
        <begin position="437"/>
        <end position="515"/>
    </location>
</feature>
<evidence type="ECO:0000256" key="1">
    <source>
        <dbReference type="ARBA" id="ARBA00004604"/>
    </source>
</evidence>
<dbReference type="InterPro" id="IPR040315">
    <property type="entry name" value="WDR46/Utp7"/>
</dbReference>
<dbReference type="PROSITE" id="PS00678">
    <property type="entry name" value="WD_REPEATS_1"/>
    <property type="match status" value="1"/>
</dbReference>
<evidence type="ECO:0000256" key="4">
    <source>
        <dbReference type="ARBA" id="ARBA00022737"/>
    </source>
</evidence>
<dbReference type="Gene3D" id="2.130.10.10">
    <property type="entry name" value="YVTN repeat-like/Quinoprotein amine dehydrogenase"/>
    <property type="match status" value="1"/>
</dbReference>
<name>A0A1B6EN60_9HEMI</name>
<evidence type="ECO:0000256" key="3">
    <source>
        <dbReference type="ARBA" id="ARBA00022574"/>
    </source>
</evidence>
<dbReference type="SUPFAM" id="SSF50978">
    <property type="entry name" value="WD40 repeat-like"/>
    <property type="match status" value="1"/>
</dbReference>
<dbReference type="InterPro" id="IPR036322">
    <property type="entry name" value="WD40_repeat_dom_sf"/>
</dbReference>
<dbReference type="PROSITE" id="PS50082">
    <property type="entry name" value="WD_REPEATS_2"/>
    <property type="match status" value="1"/>
</dbReference>
<dbReference type="PROSITE" id="PS50294">
    <property type="entry name" value="WD_REPEATS_REGION"/>
    <property type="match status" value="1"/>
</dbReference>
<proteinExistence type="predicted"/>